<keyword evidence="1" id="KW-0472">Membrane</keyword>
<keyword evidence="1" id="KW-0812">Transmembrane</keyword>
<evidence type="ECO:0000256" key="1">
    <source>
        <dbReference type="SAM" id="Phobius"/>
    </source>
</evidence>
<reference evidence="2 3" key="1">
    <citation type="submission" date="2016-12" db="EMBL/GenBank/DDBJ databases">
        <title>The genomes of Aspergillus section Nigri reveals drivers in fungal speciation.</title>
        <authorList>
            <consortium name="DOE Joint Genome Institute"/>
            <person name="Vesth T.C."/>
            <person name="Nybo J."/>
            <person name="Theobald S."/>
            <person name="Brandl J."/>
            <person name="Frisvad J.C."/>
            <person name="Nielsen K.F."/>
            <person name="Lyhne E.K."/>
            <person name="Kogle M.E."/>
            <person name="Kuo A."/>
            <person name="Riley R."/>
            <person name="Clum A."/>
            <person name="Nolan M."/>
            <person name="Lipzen A."/>
            <person name="Salamov A."/>
            <person name="Henrissat B."/>
            <person name="Wiebenga A."/>
            <person name="De Vries R.P."/>
            <person name="Grigoriev I.V."/>
            <person name="Mortensen U.H."/>
            <person name="Andersen M.R."/>
            <person name="Baker S.E."/>
        </authorList>
    </citation>
    <scope>NUCLEOTIDE SEQUENCE [LARGE SCALE GENOMIC DNA]</scope>
    <source>
        <strain evidence="2 3">IBT 23096</strain>
    </source>
</reference>
<dbReference type="VEuPathDB" id="FungiDB:P170DRAFT_344342"/>
<organism evidence="2 3">
    <name type="scientific">Aspergillus steynii IBT 23096</name>
    <dbReference type="NCBI Taxonomy" id="1392250"/>
    <lineage>
        <taxon>Eukaryota</taxon>
        <taxon>Fungi</taxon>
        <taxon>Dikarya</taxon>
        <taxon>Ascomycota</taxon>
        <taxon>Pezizomycotina</taxon>
        <taxon>Eurotiomycetes</taxon>
        <taxon>Eurotiomycetidae</taxon>
        <taxon>Eurotiales</taxon>
        <taxon>Aspergillaceae</taxon>
        <taxon>Aspergillus</taxon>
        <taxon>Aspergillus subgen. Circumdati</taxon>
    </lineage>
</organism>
<dbReference type="SUPFAM" id="SSF56672">
    <property type="entry name" value="DNA/RNA polymerases"/>
    <property type="match status" value="1"/>
</dbReference>
<dbReference type="InterPro" id="IPR043502">
    <property type="entry name" value="DNA/RNA_pol_sf"/>
</dbReference>
<keyword evidence="1" id="KW-1133">Transmembrane helix</keyword>
<protein>
    <submittedName>
        <fullName evidence="2">Uncharacterized protein</fullName>
    </submittedName>
</protein>
<comment type="caution">
    <text evidence="2">The sequence shown here is derived from an EMBL/GenBank/DDBJ whole genome shotgun (WGS) entry which is preliminary data.</text>
</comment>
<dbReference type="EMBL" id="MSFO01000001">
    <property type="protein sequence ID" value="PLB54310.1"/>
    <property type="molecule type" value="Genomic_DNA"/>
</dbReference>
<gene>
    <name evidence="2" type="ORF">P170DRAFT_344342</name>
</gene>
<feature type="non-terminal residue" evidence="2">
    <location>
        <position position="1"/>
    </location>
</feature>
<name>A0A2I2GN79_9EURO</name>
<dbReference type="AlphaFoldDB" id="A0A2I2GN79"/>
<keyword evidence="3" id="KW-1185">Reference proteome</keyword>
<dbReference type="Gene3D" id="3.10.10.10">
    <property type="entry name" value="HIV Type 1 Reverse Transcriptase, subunit A, domain 1"/>
    <property type="match status" value="1"/>
</dbReference>
<evidence type="ECO:0000313" key="3">
    <source>
        <dbReference type="Proteomes" id="UP000234275"/>
    </source>
</evidence>
<accession>A0A2I2GN79</accession>
<sequence>YRLIYLLSEKKLEILKQYIKDILQKGWIKLLKSFIGVLIFFTLKKNNRFYFYINYRGLNIIIIKNYYSLFLISKIIN</sequence>
<feature type="transmembrane region" description="Helical" evidence="1">
    <location>
        <begin position="26"/>
        <end position="43"/>
    </location>
</feature>
<dbReference type="STRING" id="1392250.A0A2I2GN79"/>
<dbReference type="GeneID" id="36551151"/>
<proteinExistence type="predicted"/>
<feature type="transmembrane region" description="Helical" evidence="1">
    <location>
        <begin position="49"/>
        <end position="67"/>
    </location>
</feature>
<evidence type="ECO:0000313" key="2">
    <source>
        <dbReference type="EMBL" id="PLB54310.1"/>
    </source>
</evidence>
<dbReference type="OrthoDB" id="3250101at2759"/>
<dbReference type="RefSeq" id="XP_024709612.1">
    <property type="nucleotide sequence ID" value="XM_024843451.1"/>
</dbReference>
<dbReference type="Proteomes" id="UP000234275">
    <property type="component" value="Unassembled WGS sequence"/>
</dbReference>